<evidence type="ECO:0000313" key="2">
    <source>
        <dbReference type="EMBL" id="CAF4875579.1"/>
    </source>
</evidence>
<dbReference type="EMBL" id="CAJOBI010176433">
    <property type="protein sequence ID" value="CAF4909508.1"/>
    <property type="molecule type" value="Genomic_DNA"/>
</dbReference>
<gene>
    <name evidence="2" type="ORF">SMN809_LOCUS50563</name>
    <name evidence="3" type="ORF">SMN809_LOCUS52159</name>
</gene>
<evidence type="ECO:0000256" key="1">
    <source>
        <dbReference type="SAM" id="MobiDB-lite"/>
    </source>
</evidence>
<protein>
    <submittedName>
        <fullName evidence="2">Uncharacterized protein</fullName>
    </submittedName>
</protein>
<sequence length="28" mass="2908">MLAEKGGKFRQDSYGIHNGAGDGPITST</sequence>
<accession>A0A8S3BZX0</accession>
<dbReference type="EMBL" id="CAJOBI010167445">
    <property type="protein sequence ID" value="CAF4875579.1"/>
    <property type="molecule type" value="Genomic_DNA"/>
</dbReference>
<proteinExistence type="predicted"/>
<reference evidence="2" key="1">
    <citation type="submission" date="2021-02" db="EMBL/GenBank/DDBJ databases">
        <authorList>
            <person name="Nowell W R."/>
        </authorList>
    </citation>
    <scope>NUCLEOTIDE SEQUENCE</scope>
</reference>
<feature type="non-terminal residue" evidence="2">
    <location>
        <position position="28"/>
    </location>
</feature>
<organism evidence="2 4">
    <name type="scientific">Rotaria magnacalcarata</name>
    <dbReference type="NCBI Taxonomy" id="392030"/>
    <lineage>
        <taxon>Eukaryota</taxon>
        <taxon>Metazoa</taxon>
        <taxon>Spiralia</taxon>
        <taxon>Gnathifera</taxon>
        <taxon>Rotifera</taxon>
        <taxon>Eurotatoria</taxon>
        <taxon>Bdelloidea</taxon>
        <taxon>Philodinida</taxon>
        <taxon>Philodinidae</taxon>
        <taxon>Rotaria</taxon>
    </lineage>
</organism>
<dbReference type="Proteomes" id="UP000676336">
    <property type="component" value="Unassembled WGS sequence"/>
</dbReference>
<feature type="compositionally biased region" description="Basic and acidic residues" evidence="1">
    <location>
        <begin position="1"/>
        <end position="11"/>
    </location>
</feature>
<name>A0A8S3BZX0_9BILA</name>
<evidence type="ECO:0000313" key="3">
    <source>
        <dbReference type="EMBL" id="CAF4909508.1"/>
    </source>
</evidence>
<comment type="caution">
    <text evidence="2">The sequence shown here is derived from an EMBL/GenBank/DDBJ whole genome shotgun (WGS) entry which is preliminary data.</text>
</comment>
<evidence type="ECO:0000313" key="4">
    <source>
        <dbReference type="Proteomes" id="UP000676336"/>
    </source>
</evidence>
<dbReference type="AlphaFoldDB" id="A0A8S3BZX0"/>
<feature type="region of interest" description="Disordered" evidence="1">
    <location>
        <begin position="1"/>
        <end position="28"/>
    </location>
</feature>